<accession>A0A6B2NS17</accession>
<evidence type="ECO:0000256" key="1">
    <source>
        <dbReference type="SAM" id="Phobius"/>
    </source>
</evidence>
<evidence type="ECO:0008006" key="3">
    <source>
        <dbReference type="Google" id="ProtNLM"/>
    </source>
</evidence>
<evidence type="ECO:0000313" key="2">
    <source>
        <dbReference type="EMBL" id="NDW46198.1"/>
    </source>
</evidence>
<sequence>MIYIAIIFLFFAILAITPPLLVVLSDFEGGFFEKIEEFISVYDGTLIALGTLFLVSLLAILTTHLSNVAADRRERSNRRIQAELKLSDFRQLWINELRIDLAVYMAEVRFRKNREDLSRLEEVSTRIFLRLNQNEEDAFKLGGMIAKLVRVVRAENYDEEDEIVSEILRLSRVVLKKEWERLKSDLRTAQVDNSELT</sequence>
<keyword evidence="1" id="KW-0472">Membrane</keyword>
<dbReference type="RefSeq" id="WP_164131036.1">
    <property type="nucleotide sequence ID" value="NZ_JAAGOX010000022.1"/>
</dbReference>
<keyword evidence="1" id="KW-0812">Transmembrane</keyword>
<name>A0A6B2NS17_9RHOB</name>
<protein>
    <recommendedName>
        <fullName evidence="3">DUF4760 domain-containing protein</fullName>
    </recommendedName>
</protein>
<comment type="caution">
    <text evidence="2">The sequence shown here is derived from an EMBL/GenBank/DDBJ whole genome shotgun (WGS) entry which is preliminary data.</text>
</comment>
<reference evidence="2" key="1">
    <citation type="submission" date="2020-02" db="EMBL/GenBank/DDBJ databases">
        <title>Delineation of the pyrene-degrading pathway in Roseobacter clade bacteria by genomic analysis.</title>
        <authorList>
            <person name="Zhou H."/>
            <person name="Wang H."/>
        </authorList>
    </citation>
    <scope>NUCLEOTIDE SEQUENCE</scope>
    <source>
        <strain evidence="2">PrR005</strain>
    </source>
</reference>
<gene>
    <name evidence="2" type="ORF">G0P99_14615</name>
</gene>
<proteinExistence type="predicted"/>
<organism evidence="2">
    <name type="scientific">Ruegeria sp. PrR005</name>
    <dbReference type="NCBI Taxonomy" id="2706882"/>
    <lineage>
        <taxon>Bacteria</taxon>
        <taxon>Pseudomonadati</taxon>
        <taxon>Pseudomonadota</taxon>
        <taxon>Alphaproteobacteria</taxon>
        <taxon>Rhodobacterales</taxon>
        <taxon>Roseobacteraceae</taxon>
        <taxon>Ruegeria</taxon>
    </lineage>
</organism>
<dbReference type="AlphaFoldDB" id="A0A6B2NS17"/>
<keyword evidence="1" id="KW-1133">Transmembrane helix</keyword>
<feature type="transmembrane region" description="Helical" evidence="1">
    <location>
        <begin position="48"/>
        <end position="70"/>
    </location>
</feature>
<dbReference type="EMBL" id="JAAGOX010000022">
    <property type="protein sequence ID" value="NDW46198.1"/>
    <property type="molecule type" value="Genomic_DNA"/>
</dbReference>